<dbReference type="Proteomes" id="UP000230767">
    <property type="component" value="Unassembled WGS sequence"/>
</dbReference>
<proteinExistence type="predicted"/>
<dbReference type="EMBL" id="PFLW01000003">
    <property type="protein sequence ID" value="PIY89717.1"/>
    <property type="molecule type" value="Genomic_DNA"/>
</dbReference>
<dbReference type="InterPro" id="IPR010545">
    <property type="entry name" value="SPP"/>
</dbReference>
<evidence type="ECO:0000256" key="1">
    <source>
        <dbReference type="SAM" id="Phobius"/>
    </source>
</evidence>
<feature type="transmembrane region" description="Helical" evidence="1">
    <location>
        <begin position="273"/>
        <end position="293"/>
    </location>
</feature>
<protein>
    <submittedName>
        <fullName evidence="2">Uncharacterized protein</fullName>
    </submittedName>
</protein>
<evidence type="ECO:0000313" key="3">
    <source>
        <dbReference type="Proteomes" id="UP000230767"/>
    </source>
</evidence>
<feature type="transmembrane region" description="Helical" evidence="1">
    <location>
        <begin position="100"/>
        <end position="129"/>
    </location>
</feature>
<name>A0A2M7R7V1_9BACT</name>
<reference evidence="3" key="1">
    <citation type="submission" date="2017-09" db="EMBL/GenBank/DDBJ databases">
        <title>Depth-based differentiation of microbial function through sediment-hosted aquifers and enrichment of novel symbionts in the deep terrestrial subsurface.</title>
        <authorList>
            <person name="Probst A.J."/>
            <person name="Ladd B."/>
            <person name="Jarett J.K."/>
            <person name="Geller-Mcgrath D.E."/>
            <person name="Sieber C.M.K."/>
            <person name="Emerson J.B."/>
            <person name="Anantharaman K."/>
            <person name="Thomas B.C."/>
            <person name="Malmstrom R."/>
            <person name="Stieglmeier M."/>
            <person name="Klingl A."/>
            <person name="Woyke T."/>
            <person name="Ryan C.M."/>
            <person name="Banfield J.F."/>
        </authorList>
    </citation>
    <scope>NUCLEOTIDE SEQUENCE [LARGE SCALE GENOMIC DNA]</scope>
</reference>
<feature type="transmembrane region" description="Helical" evidence="1">
    <location>
        <begin position="25"/>
        <end position="48"/>
    </location>
</feature>
<accession>A0A2M7R7V1</accession>
<keyword evidence="1" id="KW-1133">Transmembrane helix</keyword>
<keyword evidence="1" id="KW-0472">Membrane</keyword>
<gene>
    <name evidence="2" type="ORF">COY73_00040</name>
</gene>
<feature type="transmembrane region" description="Helical" evidence="1">
    <location>
        <begin position="60"/>
        <end position="80"/>
    </location>
</feature>
<feature type="transmembrane region" description="Helical" evidence="1">
    <location>
        <begin position="161"/>
        <end position="178"/>
    </location>
</feature>
<comment type="caution">
    <text evidence="2">The sequence shown here is derived from an EMBL/GenBank/DDBJ whole genome shotgun (WGS) entry which is preliminary data.</text>
</comment>
<feature type="transmembrane region" description="Helical" evidence="1">
    <location>
        <begin position="136"/>
        <end position="155"/>
    </location>
</feature>
<dbReference type="Pfam" id="PF06550">
    <property type="entry name" value="SPP"/>
    <property type="match status" value="1"/>
</dbReference>
<dbReference type="AlphaFoldDB" id="A0A2M7R7V1"/>
<evidence type="ECO:0000313" key="2">
    <source>
        <dbReference type="EMBL" id="PIY89717.1"/>
    </source>
</evidence>
<feature type="transmembrane region" description="Helical" evidence="1">
    <location>
        <begin position="221"/>
        <end position="242"/>
    </location>
</feature>
<organism evidence="2 3">
    <name type="scientific">Candidatus Nealsonbacteria bacterium CG_4_10_14_0_8_um_filter_37_14</name>
    <dbReference type="NCBI Taxonomy" id="1974684"/>
    <lineage>
        <taxon>Bacteria</taxon>
        <taxon>Candidatus Nealsoniibacteriota</taxon>
    </lineage>
</organism>
<feature type="transmembrane region" description="Helical" evidence="1">
    <location>
        <begin position="248"/>
        <end position="266"/>
    </location>
</feature>
<sequence>MSGNNQNQTEEQNQITSFLNFPRKILFWELFLFCLIFGLGITAAFFLKQQKAEQLSISQISFWDFIFGFALATLFIFLISRLPAGKKGKGIIYKFLFIFITWWAGGILLSVWIPNILALFLMGIAVFWWSKFPTVLNHNLCMVLALAGVGSSLGILLQPKMVVVLLIIFSIYDFIAVYKTKHMQKMAGEMAGYGAVLALIVPKEFSDFKQSLKEVKPGGKLLILGGGDIAFPLLLCVSLVSAGILNSLIVAVFSIIGLFVSFRIFVSQKIRQPIPALPPIALFSIIGFLITLII</sequence>
<keyword evidence="1" id="KW-0812">Transmembrane</keyword>